<keyword evidence="1" id="KW-0697">Rotamase</keyword>
<organism evidence="4 5">
    <name type="scientific">Archangium gephyra</name>
    <dbReference type="NCBI Taxonomy" id="48"/>
    <lineage>
        <taxon>Bacteria</taxon>
        <taxon>Pseudomonadati</taxon>
        <taxon>Myxococcota</taxon>
        <taxon>Myxococcia</taxon>
        <taxon>Myxococcales</taxon>
        <taxon>Cystobacterineae</taxon>
        <taxon>Archangiaceae</taxon>
        <taxon>Archangium</taxon>
    </lineage>
</organism>
<evidence type="ECO:0000313" key="5">
    <source>
        <dbReference type="Proteomes" id="UP000249061"/>
    </source>
</evidence>
<sequence>MKRTSTEQAFFQRKLANIAVPEQPALPPGVPQVAAPPLENLVVCAPLPDAITEEEIIALADQLVGQRAPKKSRKYGERVELGDVVEVDLLGYFEGRLLPFSARKGLEVTVGEGDTLPWLDEALLACAVGDSLQLASENEGGTVHWLVDVTKATHHARPDRESAEYLALLDKKATSLEAAMEEVAHMLEHERVLEAQDEARDLVIDALVDRTVVDVPAALIDEEIRRDWARLEEPFLRSRDFGPEELREALDGWLRDAATRVEAERRLRLALALRAIAQQEGIVFDKEAMGLMVNDAKTRFGLKPATMKKALDDTNVVTQLMGLGMHLRTLQFVMDRATVTSA</sequence>
<dbReference type="GO" id="GO:0006457">
    <property type="term" value="P:protein folding"/>
    <property type="evidence" value="ECO:0007669"/>
    <property type="project" value="InterPro"/>
</dbReference>
<dbReference type="EMBL" id="QFQP01000027">
    <property type="protein sequence ID" value="PZR08038.1"/>
    <property type="molecule type" value="Genomic_DNA"/>
</dbReference>
<evidence type="ECO:0000256" key="1">
    <source>
        <dbReference type="ARBA" id="ARBA00023110"/>
    </source>
</evidence>
<evidence type="ECO:0000259" key="3">
    <source>
        <dbReference type="Pfam" id="PF05698"/>
    </source>
</evidence>
<dbReference type="SUPFAM" id="SSF54534">
    <property type="entry name" value="FKBP-like"/>
    <property type="match status" value="1"/>
</dbReference>
<keyword evidence="2" id="KW-0413">Isomerase</keyword>
<dbReference type="GO" id="GO:0015031">
    <property type="term" value="P:protein transport"/>
    <property type="evidence" value="ECO:0007669"/>
    <property type="project" value="InterPro"/>
</dbReference>
<evidence type="ECO:0000256" key="2">
    <source>
        <dbReference type="ARBA" id="ARBA00023235"/>
    </source>
</evidence>
<dbReference type="Pfam" id="PF05698">
    <property type="entry name" value="Trigger_C"/>
    <property type="match status" value="1"/>
</dbReference>
<dbReference type="GO" id="GO:0003755">
    <property type="term" value="F:peptidyl-prolyl cis-trans isomerase activity"/>
    <property type="evidence" value="ECO:0007669"/>
    <property type="project" value="UniProtKB-KW"/>
</dbReference>
<dbReference type="InterPro" id="IPR008880">
    <property type="entry name" value="Trigger_fac_C"/>
</dbReference>
<dbReference type="SUPFAM" id="SSF109998">
    <property type="entry name" value="Triger factor/SurA peptide-binding domain-like"/>
    <property type="match status" value="1"/>
</dbReference>
<proteinExistence type="predicted"/>
<dbReference type="InterPro" id="IPR037041">
    <property type="entry name" value="Trigger_fac_C_sf"/>
</dbReference>
<dbReference type="InterPro" id="IPR027304">
    <property type="entry name" value="Trigger_fact/SurA_dom_sf"/>
</dbReference>
<protein>
    <recommendedName>
        <fullName evidence="3">Trigger factor C-terminal domain-containing protein</fullName>
    </recommendedName>
</protein>
<name>A0A2W5UGC6_9BACT</name>
<dbReference type="Gene3D" id="1.10.3120.10">
    <property type="entry name" value="Trigger factor, C-terminal domain"/>
    <property type="match status" value="1"/>
</dbReference>
<feature type="domain" description="Trigger factor C-terminal" evidence="3">
    <location>
        <begin position="175"/>
        <end position="320"/>
    </location>
</feature>
<dbReference type="InterPro" id="IPR046357">
    <property type="entry name" value="PPIase_dom_sf"/>
</dbReference>
<gene>
    <name evidence="4" type="ORF">DI536_25720</name>
</gene>
<dbReference type="Proteomes" id="UP000249061">
    <property type="component" value="Unassembled WGS sequence"/>
</dbReference>
<accession>A0A2W5UGC6</accession>
<dbReference type="AlphaFoldDB" id="A0A2W5UGC6"/>
<comment type="caution">
    <text evidence="4">The sequence shown here is derived from an EMBL/GenBank/DDBJ whole genome shotgun (WGS) entry which is preliminary data.</text>
</comment>
<dbReference type="Gene3D" id="3.10.50.40">
    <property type="match status" value="1"/>
</dbReference>
<evidence type="ECO:0000313" key="4">
    <source>
        <dbReference type="EMBL" id="PZR08038.1"/>
    </source>
</evidence>
<reference evidence="4 5" key="1">
    <citation type="submission" date="2017-08" db="EMBL/GenBank/DDBJ databases">
        <title>Infants hospitalized years apart are colonized by the same room-sourced microbial strains.</title>
        <authorList>
            <person name="Brooks B."/>
            <person name="Olm M.R."/>
            <person name="Firek B.A."/>
            <person name="Baker R."/>
            <person name="Thomas B.C."/>
            <person name="Morowitz M.J."/>
            <person name="Banfield J.F."/>
        </authorList>
    </citation>
    <scope>NUCLEOTIDE SEQUENCE [LARGE SCALE GENOMIC DNA]</scope>
    <source>
        <strain evidence="4">S2_003_000_R2_14</strain>
    </source>
</reference>